<dbReference type="GO" id="GO:0070860">
    <property type="term" value="C:RNA polymerase I core factor complex"/>
    <property type="evidence" value="ECO:0007669"/>
    <property type="project" value="TreeGrafter"/>
</dbReference>
<dbReference type="InterPro" id="IPR053029">
    <property type="entry name" value="RNA_pol_I-specific_init_factor"/>
</dbReference>
<feature type="compositionally biased region" description="Polar residues" evidence="1">
    <location>
        <begin position="92"/>
        <end position="104"/>
    </location>
</feature>
<comment type="caution">
    <text evidence="3">The sequence shown here is derived from an EMBL/GenBank/DDBJ whole genome shotgun (WGS) entry which is preliminary data.</text>
</comment>
<name>A0A9P4W9T4_CURKU</name>
<dbReference type="GO" id="GO:0042790">
    <property type="term" value="P:nucleolar large rRNA transcription by RNA polymerase I"/>
    <property type="evidence" value="ECO:0007669"/>
    <property type="project" value="TreeGrafter"/>
</dbReference>
<feature type="compositionally biased region" description="Basic and acidic residues" evidence="1">
    <location>
        <begin position="198"/>
        <end position="207"/>
    </location>
</feature>
<reference evidence="3" key="1">
    <citation type="submission" date="2019-04" db="EMBL/GenBank/DDBJ databases">
        <title>Sequencing of skin fungus with MAO and IRED activity.</title>
        <authorList>
            <person name="Marsaioli A.J."/>
            <person name="Bonatto J.M.C."/>
            <person name="Reis Junior O."/>
        </authorList>
    </citation>
    <scope>NUCLEOTIDE SEQUENCE</scope>
    <source>
        <strain evidence="3">30M1</strain>
    </source>
</reference>
<organism evidence="3 4">
    <name type="scientific">Curvularia kusanoi</name>
    <name type="common">Cochliobolus kusanoi</name>
    <dbReference type="NCBI Taxonomy" id="90978"/>
    <lineage>
        <taxon>Eukaryota</taxon>
        <taxon>Fungi</taxon>
        <taxon>Dikarya</taxon>
        <taxon>Ascomycota</taxon>
        <taxon>Pezizomycotina</taxon>
        <taxon>Dothideomycetes</taxon>
        <taxon>Pleosporomycetidae</taxon>
        <taxon>Pleosporales</taxon>
        <taxon>Pleosporineae</taxon>
        <taxon>Pleosporaceae</taxon>
        <taxon>Curvularia</taxon>
    </lineage>
</organism>
<evidence type="ECO:0000256" key="1">
    <source>
        <dbReference type="SAM" id="MobiDB-lite"/>
    </source>
</evidence>
<dbReference type="PANTHER" id="PTHR28244">
    <property type="entry name" value="RNA POLYMERASE I-SPECIFIC TRANSCRIPTION INITIATION FACTOR RRN11"/>
    <property type="match status" value="1"/>
</dbReference>
<evidence type="ECO:0000259" key="2">
    <source>
        <dbReference type="Pfam" id="PF15463"/>
    </source>
</evidence>
<feature type="compositionally biased region" description="Acidic residues" evidence="1">
    <location>
        <begin position="138"/>
        <end position="149"/>
    </location>
</feature>
<feature type="domain" description="Extracellular mutant protein 11 C-terminal" evidence="2">
    <location>
        <begin position="337"/>
        <end position="467"/>
    </location>
</feature>
<dbReference type="Proteomes" id="UP000801428">
    <property type="component" value="Unassembled WGS sequence"/>
</dbReference>
<protein>
    <recommendedName>
        <fullName evidence="2">Extracellular mutant protein 11 C-terminal domain-containing protein</fullName>
    </recommendedName>
</protein>
<accession>A0A9P4W9T4</accession>
<sequence length="483" mass="54070">MSGMQNFVRGNRDARAASPQNRPSSKSQRQIIAANAKVPMRPHIARPPAGQSPSVHSESATRHEPSLIQQQQQQHVQQRLSGAGQRDPWETDTASIDSTANQSVVLVRGNPRVTQQQMQFDHEENHIDDDREARSEDAPEESEQDEYSDELVAYFAEQNMANATSEEKEAFLRKSQPQLFGTIDGDSYPTTTDGDPTIQHEQHEQRFVDLGSPPPSSEGLLQTGLGPSIVRHQPLQRDSPFDPFNVNAAAPHVSTIWTHGAHLREKQRTDGVLQAREQPDQSHIAASLPRSQSVPHNIAPAPTTKHTAKTRAKAATVIQPRFEPALSEEPPANPSVDYDSKVLYKMNYDQLKDESFDTDPRAPPSVLPEDVRSQPLPARLEYAQQLDPVHQSEFFGTLSTNEWEDAGDWFLDKFSAIIKKTKSARQKKRAAAQELEEEIETRHQHVTKKRRLVEDAMVKMQAQGEGLVPKSPMPSKSPRPRKV</sequence>
<evidence type="ECO:0000313" key="4">
    <source>
        <dbReference type="Proteomes" id="UP000801428"/>
    </source>
</evidence>
<feature type="compositionally biased region" description="Polar residues" evidence="1">
    <location>
        <begin position="18"/>
        <end position="30"/>
    </location>
</feature>
<dbReference type="InterPro" id="IPR029178">
    <property type="entry name" value="Ecm11_C"/>
</dbReference>
<feature type="compositionally biased region" description="Low complexity" evidence="1">
    <location>
        <begin position="69"/>
        <end position="78"/>
    </location>
</feature>
<feature type="region of interest" description="Disordered" evidence="1">
    <location>
        <begin position="285"/>
        <end position="310"/>
    </location>
</feature>
<dbReference type="GO" id="GO:0017025">
    <property type="term" value="F:TBP-class protein binding"/>
    <property type="evidence" value="ECO:0007669"/>
    <property type="project" value="TreeGrafter"/>
</dbReference>
<feature type="region of interest" description="Disordered" evidence="1">
    <location>
        <begin position="1"/>
        <end position="218"/>
    </location>
</feature>
<feature type="region of interest" description="Disordered" evidence="1">
    <location>
        <begin position="461"/>
        <end position="483"/>
    </location>
</feature>
<dbReference type="OrthoDB" id="5346740at2759"/>
<keyword evidence="4" id="KW-1185">Reference proteome</keyword>
<dbReference type="EMBL" id="SWKU01000016">
    <property type="protein sequence ID" value="KAF2999875.1"/>
    <property type="molecule type" value="Genomic_DNA"/>
</dbReference>
<feature type="compositionally biased region" description="Basic and acidic residues" evidence="1">
    <location>
        <begin position="120"/>
        <end position="137"/>
    </location>
</feature>
<dbReference type="GO" id="GO:0001164">
    <property type="term" value="F:RNA polymerase I core promoter sequence-specific DNA binding"/>
    <property type="evidence" value="ECO:0007669"/>
    <property type="project" value="TreeGrafter"/>
</dbReference>
<dbReference type="AlphaFoldDB" id="A0A9P4W9T4"/>
<dbReference type="PANTHER" id="PTHR28244:SF3">
    <property type="entry name" value="EXTRACELLULAR MUTANT PROTEIN 11 C-TERMINAL DOMAIN-CONTAINING PROTEIN"/>
    <property type="match status" value="1"/>
</dbReference>
<dbReference type="Pfam" id="PF15463">
    <property type="entry name" value="ECM11"/>
    <property type="match status" value="1"/>
</dbReference>
<proteinExistence type="predicted"/>
<evidence type="ECO:0000313" key="3">
    <source>
        <dbReference type="EMBL" id="KAF2999875.1"/>
    </source>
</evidence>
<gene>
    <name evidence="3" type="ORF">E8E13_008111</name>
</gene>